<gene>
    <name evidence="2" type="ORF">KDK95_05045</name>
</gene>
<comment type="caution">
    <text evidence="2">The sequence shown here is derived from an EMBL/GenBank/DDBJ whole genome shotgun (WGS) entry which is preliminary data.</text>
</comment>
<feature type="transmembrane region" description="Helical" evidence="1">
    <location>
        <begin position="27"/>
        <end position="45"/>
    </location>
</feature>
<keyword evidence="1" id="KW-0812">Transmembrane</keyword>
<proteinExistence type="predicted"/>
<evidence type="ECO:0000313" key="3">
    <source>
        <dbReference type="Proteomes" id="UP000676325"/>
    </source>
</evidence>
<organism evidence="2 3">
    <name type="scientific">Actinospica acidithermotolerans</name>
    <dbReference type="NCBI Taxonomy" id="2828514"/>
    <lineage>
        <taxon>Bacteria</taxon>
        <taxon>Bacillati</taxon>
        <taxon>Actinomycetota</taxon>
        <taxon>Actinomycetes</taxon>
        <taxon>Catenulisporales</taxon>
        <taxon>Actinospicaceae</taxon>
        <taxon>Actinospica</taxon>
    </lineage>
</organism>
<keyword evidence="1" id="KW-0472">Membrane</keyword>
<keyword evidence="1" id="KW-1133">Transmembrane helix</keyword>
<name>A0A941ED71_9ACTN</name>
<feature type="transmembrane region" description="Helical" evidence="1">
    <location>
        <begin position="268"/>
        <end position="287"/>
    </location>
</feature>
<evidence type="ECO:0000313" key="2">
    <source>
        <dbReference type="EMBL" id="MBR7825664.1"/>
    </source>
</evidence>
<accession>A0A941ED71</accession>
<dbReference type="AlphaFoldDB" id="A0A941ED71"/>
<reference evidence="2" key="1">
    <citation type="submission" date="2021-04" db="EMBL/GenBank/DDBJ databases">
        <title>Genome based classification of Actinospica acidithermotolerans sp. nov., an actinobacterium isolated from an Indonesian hot spring.</title>
        <authorList>
            <person name="Kusuma A.B."/>
            <person name="Putra K.E."/>
            <person name="Nafisah S."/>
            <person name="Loh J."/>
            <person name="Nouioui I."/>
            <person name="Goodfellow M."/>
        </authorList>
    </citation>
    <scope>NUCLEOTIDE SEQUENCE</scope>
    <source>
        <strain evidence="2">MGRD01-02</strain>
    </source>
</reference>
<sequence>MRLRVRTAAEPDPYSYGSRHYDLVKEFVIALGAVTALVLVLAAAFSSPDRKPVTIAAWAQADPADFAATALAELDGTSATAGYGPPYNTASTGQRLGPIALAEAAGVTHPIATAQAFVLTPLEAVPQSPAVQQAVSSYVSASAARQAAWTGAYSDALTAAGGDPAKVKPGGYGPVPTLLGRLADQARSGSLDSQLMSEQGFYNTDYTLPLLFLADGSYLAADARGQHLAGDQWGMMNEVGDYPGQTWLAPYTFWYQIAPYDSSGNGDALVWGTMGVLGAAFVLVPFIPGLRSVPRLIPVYRVIWRRHYARRAAALPDPPG</sequence>
<dbReference type="Proteomes" id="UP000676325">
    <property type="component" value="Unassembled WGS sequence"/>
</dbReference>
<keyword evidence="3" id="KW-1185">Reference proteome</keyword>
<protein>
    <submittedName>
        <fullName evidence="2">Uncharacterized protein</fullName>
    </submittedName>
</protein>
<dbReference type="EMBL" id="JAGSOH010000007">
    <property type="protein sequence ID" value="MBR7825664.1"/>
    <property type="molecule type" value="Genomic_DNA"/>
</dbReference>
<dbReference type="RefSeq" id="WP_212516818.1">
    <property type="nucleotide sequence ID" value="NZ_JAGSOH010000007.1"/>
</dbReference>
<evidence type="ECO:0000256" key="1">
    <source>
        <dbReference type="SAM" id="Phobius"/>
    </source>
</evidence>